<proteinExistence type="predicted"/>
<dbReference type="RefSeq" id="WP_065394606.1">
    <property type="nucleotide sequence ID" value="NZ_MAYH01000023.1"/>
</dbReference>
<dbReference type="OrthoDB" id="285993at2"/>
<name>A0A1B8ZL99_9FLAO</name>
<dbReference type="InterPro" id="IPR036583">
    <property type="entry name" value="23S_rRNA_IVS_sf"/>
</dbReference>
<dbReference type="NCBIfam" id="TIGR02436">
    <property type="entry name" value="four helix bundle protein"/>
    <property type="match status" value="1"/>
</dbReference>
<keyword evidence="2" id="KW-1185">Reference proteome</keyword>
<evidence type="ECO:0000313" key="1">
    <source>
        <dbReference type="EMBL" id="OCA72382.1"/>
    </source>
</evidence>
<dbReference type="Pfam" id="PF05635">
    <property type="entry name" value="23S_rRNA_IVP"/>
    <property type="match status" value="1"/>
</dbReference>
<dbReference type="InterPro" id="IPR012657">
    <property type="entry name" value="23S_rRNA-intervening_sequence"/>
</dbReference>
<reference evidence="1 2" key="1">
    <citation type="submission" date="2016-07" db="EMBL/GenBank/DDBJ databases">
        <authorList>
            <person name="Jeong J.-J."/>
            <person name="Kim D.W."/>
            <person name="Sang M.K."/>
            <person name="Choi I.-G."/>
            <person name="Kim K.D."/>
        </authorList>
    </citation>
    <scope>NUCLEOTIDE SEQUENCE [LARGE SCALE GENOMIC DNA]</scope>
    <source>
        <strain evidence="1 2">UTM-3</strain>
    </source>
</reference>
<organism evidence="1 2">
    <name type="scientific">Chryseobacterium artocarpi</name>
    <dbReference type="NCBI Taxonomy" id="1414727"/>
    <lineage>
        <taxon>Bacteria</taxon>
        <taxon>Pseudomonadati</taxon>
        <taxon>Bacteroidota</taxon>
        <taxon>Flavobacteriia</taxon>
        <taxon>Flavobacteriales</taxon>
        <taxon>Weeksellaceae</taxon>
        <taxon>Chryseobacterium group</taxon>
        <taxon>Chryseobacterium</taxon>
    </lineage>
</organism>
<accession>A0A1B8ZL99</accession>
<gene>
    <name evidence="1" type="ORF">BBI01_09650</name>
</gene>
<dbReference type="PIRSF" id="PIRSF035652">
    <property type="entry name" value="CHP02436"/>
    <property type="match status" value="1"/>
</dbReference>
<dbReference type="AlphaFoldDB" id="A0A1B8ZL99"/>
<comment type="caution">
    <text evidence="1">The sequence shown here is derived from an EMBL/GenBank/DDBJ whole genome shotgun (WGS) entry which is preliminary data.</text>
</comment>
<dbReference type="SUPFAM" id="SSF158446">
    <property type="entry name" value="IVS-encoded protein-like"/>
    <property type="match status" value="1"/>
</dbReference>
<sequence length="120" mass="13800">MQKENLIKEKTFNFALAIIELYKICKSQNEFILSKQLLRSGTSIGANVQEALAGFSEKDFLHKMSIASKEARETQYWIDLLSQSQLVKFDEIKYKKEIQSIVNILTSIVKTLQDKVKLKA</sequence>
<dbReference type="Gene3D" id="1.20.1440.60">
    <property type="entry name" value="23S rRNA-intervening sequence"/>
    <property type="match status" value="1"/>
</dbReference>
<dbReference type="EMBL" id="MAYH01000023">
    <property type="protein sequence ID" value="OCA72382.1"/>
    <property type="molecule type" value="Genomic_DNA"/>
</dbReference>
<protein>
    <submittedName>
        <fullName evidence="1">Four helix bundle protein</fullName>
    </submittedName>
</protein>
<evidence type="ECO:0000313" key="2">
    <source>
        <dbReference type="Proteomes" id="UP000092651"/>
    </source>
</evidence>
<dbReference type="PANTHER" id="PTHR38471:SF2">
    <property type="entry name" value="FOUR HELIX BUNDLE PROTEIN"/>
    <property type="match status" value="1"/>
</dbReference>
<dbReference type="PANTHER" id="PTHR38471">
    <property type="entry name" value="FOUR HELIX BUNDLE PROTEIN"/>
    <property type="match status" value="1"/>
</dbReference>
<dbReference type="Proteomes" id="UP000092651">
    <property type="component" value="Unassembled WGS sequence"/>
</dbReference>